<dbReference type="RefSeq" id="WP_323737851.1">
    <property type="nucleotide sequence ID" value="NZ_CP112932.1"/>
</dbReference>
<dbReference type="SUPFAM" id="SSF51161">
    <property type="entry name" value="Trimeric LpxA-like enzymes"/>
    <property type="match status" value="1"/>
</dbReference>
<dbReference type="PANTHER" id="PTHR43378:SF2">
    <property type="entry name" value="UDP-3-O-ACYLGLUCOSAMINE N-ACYLTRANSFERASE 1, MITOCHONDRIAL-RELATED"/>
    <property type="match status" value="1"/>
</dbReference>
<dbReference type="NCBIfam" id="TIGR01853">
    <property type="entry name" value="lipid_A_lpxD"/>
    <property type="match status" value="1"/>
</dbReference>
<evidence type="ECO:0000313" key="9">
    <source>
        <dbReference type="EMBL" id="WPY01040.1"/>
    </source>
</evidence>
<evidence type="ECO:0000256" key="7">
    <source>
        <dbReference type="HAMAP-Rule" id="MF_00523"/>
    </source>
</evidence>
<feature type="active site" description="Proton acceptor" evidence="7">
    <location>
        <position position="256"/>
    </location>
</feature>
<evidence type="ECO:0000256" key="2">
    <source>
        <dbReference type="ARBA" id="ARBA00022556"/>
    </source>
</evidence>
<reference evidence="9 10" key="1">
    <citation type="submission" date="2022-10" db="EMBL/GenBank/DDBJ databases">
        <title>Host association and intracellularity evolved multiple times independently in the Rickettsiales.</title>
        <authorList>
            <person name="Castelli M."/>
            <person name="Nardi T."/>
            <person name="Gammuto L."/>
            <person name="Bellinzona G."/>
            <person name="Sabaneyeva E."/>
            <person name="Potekhin A."/>
            <person name="Serra V."/>
            <person name="Petroni G."/>
            <person name="Sassera D."/>
        </authorList>
    </citation>
    <scope>NUCLEOTIDE SEQUENCE [LARGE SCALE GENOMIC DNA]</scope>
    <source>
        <strain evidence="9 10">Kr 154-4</strain>
    </source>
</reference>
<evidence type="ECO:0000256" key="6">
    <source>
        <dbReference type="ARBA" id="ARBA00023315"/>
    </source>
</evidence>
<evidence type="ECO:0000256" key="4">
    <source>
        <dbReference type="ARBA" id="ARBA00022737"/>
    </source>
</evidence>
<comment type="pathway">
    <text evidence="7">Bacterial outer membrane biogenesis; LPS lipid A biosynthesis.</text>
</comment>
<dbReference type="NCBIfam" id="NF002060">
    <property type="entry name" value="PRK00892.1"/>
    <property type="match status" value="1"/>
</dbReference>
<dbReference type="InterPro" id="IPR011004">
    <property type="entry name" value="Trimer_LpxA-like_sf"/>
</dbReference>
<dbReference type="Pfam" id="PF14602">
    <property type="entry name" value="Hexapep_2"/>
    <property type="match status" value="1"/>
</dbReference>
<evidence type="ECO:0000313" key="10">
    <source>
        <dbReference type="Proteomes" id="UP001326613"/>
    </source>
</evidence>
<dbReference type="InterPro" id="IPR001451">
    <property type="entry name" value="Hexapep"/>
</dbReference>
<keyword evidence="1 7" id="KW-0444">Lipid biosynthesis</keyword>
<comment type="similarity">
    <text evidence="7">Belongs to the transferase hexapeptide repeat family. LpxD subfamily.</text>
</comment>
<evidence type="ECO:0000256" key="1">
    <source>
        <dbReference type="ARBA" id="ARBA00022516"/>
    </source>
</evidence>
<dbReference type="CDD" id="cd03352">
    <property type="entry name" value="LbH_LpxD"/>
    <property type="match status" value="1"/>
</dbReference>
<accession>A0ABZ0USN3</accession>
<name>A0ABZ0USN3_9RICK</name>
<dbReference type="EMBL" id="CP112932">
    <property type="protein sequence ID" value="WPY01040.1"/>
    <property type="molecule type" value="Genomic_DNA"/>
</dbReference>
<keyword evidence="10" id="KW-1185">Reference proteome</keyword>
<keyword evidence="5 7" id="KW-0443">Lipid metabolism</keyword>
<organism evidence="9 10">
    <name type="scientific">Candidatus Trichorickettsia mobilis</name>
    <dbReference type="NCBI Taxonomy" id="1346319"/>
    <lineage>
        <taxon>Bacteria</taxon>
        <taxon>Pseudomonadati</taxon>
        <taxon>Pseudomonadota</taxon>
        <taxon>Alphaproteobacteria</taxon>
        <taxon>Rickettsiales</taxon>
        <taxon>Rickettsiaceae</taxon>
        <taxon>Rickettsieae</taxon>
        <taxon>Candidatus Trichorickettsia</taxon>
    </lineage>
</organism>
<dbReference type="Pfam" id="PF00132">
    <property type="entry name" value="Hexapep"/>
    <property type="match status" value="2"/>
</dbReference>
<comment type="subunit">
    <text evidence="7">Homotrimer.</text>
</comment>
<dbReference type="InterPro" id="IPR007691">
    <property type="entry name" value="LpxD"/>
</dbReference>
<dbReference type="Pfam" id="PF04613">
    <property type="entry name" value="LpxD"/>
    <property type="match status" value="1"/>
</dbReference>
<gene>
    <name evidence="7" type="primary">lpxD</name>
    <name evidence="9" type="ORF">Trichorick_00933</name>
</gene>
<dbReference type="PANTHER" id="PTHR43378">
    <property type="entry name" value="UDP-3-O-ACYLGLUCOSAMINE N-ACYLTRANSFERASE"/>
    <property type="match status" value="1"/>
</dbReference>
<proteinExistence type="inferred from homology"/>
<evidence type="ECO:0000259" key="8">
    <source>
        <dbReference type="Pfam" id="PF04613"/>
    </source>
</evidence>
<dbReference type="Gene3D" id="3.40.1390.10">
    <property type="entry name" value="MurE/MurF, N-terminal domain"/>
    <property type="match status" value="1"/>
</dbReference>
<sequence length="348" mass="37510">MVDTNFYKISKPHTIAEIATATNCEILFPQGNRYNQDTPIVAVKPLTLANDGDISFFSNKKYAKDFDNSRATACIVPSDFTTKTELQLVLLKNKNPYLAYTKLIDLFYNLAKTYPQKIATSAQVSALAIIGKNCYIGHNVVIEDNVTIGDDCIIEAGSFIDFGVRIGNRAKIYSHVTLSYCEIGDDVVILPGARIGQDGFGFATAGGVHHKIFHIGKVIIGNNVEIGANATIDRGSLNDTVIEDLCRIDNLVQIAHNVRIGKGSIIVAQVGIAGSSKIGNYCALGGQVGISGHLTVGDQSQIAAQGGVIQDLPPNSIVGGTPTVPIRDWHKQTIAIKQLIQKRKKNEC</sequence>
<feature type="domain" description="UDP-3-O-[3-hydroxymyristoyl] glucosamine N-acyltransferase non-repeat region" evidence="8">
    <location>
        <begin position="37"/>
        <end position="105"/>
    </location>
</feature>
<keyword evidence="4 7" id="KW-0677">Repeat</keyword>
<evidence type="ECO:0000256" key="5">
    <source>
        <dbReference type="ARBA" id="ARBA00023098"/>
    </source>
</evidence>
<keyword evidence="6 7" id="KW-0012">Acyltransferase</keyword>
<comment type="function">
    <text evidence="7">Catalyzes the N-acylation of UDP-3-O-acylglucosamine using 3-hydroxyacyl-ACP as the acyl donor. Is involved in the biosynthesis of lipid A, a phosphorylated glycolipid that anchors the lipopolysaccharide to the outer membrane of the cell.</text>
</comment>
<dbReference type="HAMAP" id="MF_00523">
    <property type="entry name" value="LpxD"/>
    <property type="match status" value="1"/>
</dbReference>
<dbReference type="Proteomes" id="UP001326613">
    <property type="component" value="Chromosome"/>
</dbReference>
<dbReference type="EC" id="2.3.1.191" evidence="7"/>
<comment type="catalytic activity">
    <reaction evidence="7">
        <text>a UDP-3-O-[(3R)-3-hydroxyacyl]-alpha-D-glucosamine + a (3R)-hydroxyacyl-[ACP] = a UDP-2-N,3-O-bis[(3R)-3-hydroxyacyl]-alpha-D-glucosamine + holo-[ACP] + H(+)</text>
        <dbReference type="Rhea" id="RHEA:53836"/>
        <dbReference type="Rhea" id="RHEA-COMP:9685"/>
        <dbReference type="Rhea" id="RHEA-COMP:9945"/>
        <dbReference type="ChEBI" id="CHEBI:15378"/>
        <dbReference type="ChEBI" id="CHEBI:64479"/>
        <dbReference type="ChEBI" id="CHEBI:78827"/>
        <dbReference type="ChEBI" id="CHEBI:137740"/>
        <dbReference type="ChEBI" id="CHEBI:137748"/>
        <dbReference type="EC" id="2.3.1.191"/>
    </reaction>
</comment>
<evidence type="ECO:0000256" key="3">
    <source>
        <dbReference type="ARBA" id="ARBA00022679"/>
    </source>
</evidence>
<protein>
    <recommendedName>
        <fullName evidence="7">UDP-3-O-acylglucosamine N-acyltransferase</fullName>
        <ecNumber evidence="7">2.3.1.191</ecNumber>
    </recommendedName>
</protein>
<keyword evidence="2 7" id="KW-0441">Lipid A biosynthesis</keyword>
<dbReference type="InterPro" id="IPR020573">
    <property type="entry name" value="UDP_GlcNAc_AcTrfase_non-rep"/>
</dbReference>
<keyword evidence="3 7" id="KW-0808">Transferase</keyword>
<dbReference type="Gene3D" id="2.160.10.10">
    <property type="entry name" value="Hexapeptide repeat proteins"/>
    <property type="match status" value="1"/>
</dbReference>